<evidence type="ECO:0000313" key="2">
    <source>
        <dbReference type="Proteomes" id="UP001590951"/>
    </source>
</evidence>
<proteinExistence type="predicted"/>
<evidence type="ECO:0000313" key="1">
    <source>
        <dbReference type="EMBL" id="KAL2045101.1"/>
    </source>
</evidence>
<reference evidence="1 2" key="1">
    <citation type="submission" date="2024-09" db="EMBL/GenBank/DDBJ databases">
        <title>Rethinking Asexuality: The Enigmatic Case of Functional Sexual Genes in Lepraria (Stereocaulaceae).</title>
        <authorList>
            <person name="Doellman M."/>
            <person name="Sun Y."/>
            <person name="Barcenas-Pena A."/>
            <person name="Lumbsch H.T."/>
            <person name="Grewe F."/>
        </authorList>
    </citation>
    <scope>NUCLEOTIDE SEQUENCE [LARGE SCALE GENOMIC DNA]</scope>
    <source>
        <strain evidence="1 2">Grewe 0041</strain>
    </source>
</reference>
<accession>A0ABR4AHV4</accession>
<organism evidence="1 2">
    <name type="scientific">Lepraria finkii</name>
    <dbReference type="NCBI Taxonomy" id="1340010"/>
    <lineage>
        <taxon>Eukaryota</taxon>
        <taxon>Fungi</taxon>
        <taxon>Dikarya</taxon>
        <taxon>Ascomycota</taxon>
        <taxon>Pezizomycotina</taxon>
        <taxon>Lecanoromycetes</taxon>
        <taxon>OSLEUM clade</taxon>
        <taxon>Lecanoromycetidae</taxon>
        <taxon>Lecanorales</taxon>
        <taxon>Lecanorineae</taxon>
        <taxon>Stereocaulaceae</taxon>
        <taxon>Lepraria</taxon>
    </lineage>
</organism>
<gene>
    <name evidence="1" type="ORF">ABVK25_012242</name>
</gene>
<protein>
    <recommendedName>
        <fullName evidence="3">DUF4238 domain-containing protein</fullName>
    </recommendedName>
</protein>
<dbReference type="EMBL" id="JBHFEH010000167">
    <property type="protein sequence ID" value="KAL2045101.1"/>
    <property type="molecule type" value="Genomic_DNA"/>
</dbReference>
<name>A0ABR4AHV4_9LECA</name>
<sequence length="243" mass="28710">MPQYQHYVPNFILRQFSTNYVRPQEPKRENYADEQFIVDKKKFEKAKKKENKKAKVNIVNFKDGFAKGRIEESRCNNTFGRPVMYNDDIEAKLSRLENQASEIIYAIDADFIRGAEETKLSETQKSILLKFFITMFYRNRDTSDMFGRDWHDLDLDDREPIYDYMVENGISTPRDVWLKTLEAFIDIDLSQPQDVYSGWLIENGFPDHARGFCEQLCDGTFYICTPNDNKDEFVLTQNVYIFA</sequence>
<keyword evidence="2" id="KW-1185">Reference proteome</keyword>
<dbReference type="InterPro" id="IPR025332">
    <property type="entry name" value="DUF4238"/>
</dbReference>
<comment type="caution">
    <text evidence="1">The sequence shown here is derived from an EMBL/GenBank/DDBJ whole genome shotgun (WGS) entry which is preliminary data.</text>
</comment>
<evidence type="ECO:0008006" key="3">
    <source>
        <dbReference type="Google" id="ProtNLM"/>
    </source>
</evidence>
<dbReference type="Proteomes" id="UP001590951">
    <property type="component" value="Unassembled WGS sequence"/>
</dbReference>
<dbReference type="Pfam" id="PF14022">
    <property type="entry name" value="DUF4238"/>
    <property type="match status" value="1"/>
</dbReference>